<keyword evidence="4" id="KW-1185">Reference proteome</keyword>
<evidence type="ECO:0000259" key="2">
    <source>
        <dbReference type="Pfam" id="PF20526"/>
    </source>
</evidence>
<dbReference type="OrthoDB" id="10268011at2759"/>
<evidence type="ECO:0000313" key="3">
    <source>
        <dbReference type="EMBL" id="OCB90851.1"/>
    </source>
</evidence>
<dbReference type="Pfam" id="PF20526">
    <property type="entry name" value="DUF6741"/>
    <property type="match status" value="1"/>
</dbReference>
<reference evidence="3" key="1">
    <citation type="submission" date="2016-06" db="EMBL/GenBank/DDBJ databases">
        <title>Draft Genome sequence of the fungus Inonotus baumii.</title>
        <authorList>
            <person name="Zhu H."/>
            <person name="Lin W."/>
        </authorList>
    </citation>
    <scope>NUCLEOTIDE SEQUENCE</scope>
    <source>
        <strain evidence="3">821</strain>
    </source>
</reference>
<proteinExistence type="predicted"/>
<feature type="region of interest" description="Disordered" evidence="1">
    <location>
        <begin position="111"/>
        <end position="139"/>
    </location>
</feature>
<dbReference type="EMBL" id="LNZH02000115">
    <property type="protein sequence ID" value="OCB90851.1"/>
    <property type="molecule type" value="Genomic_DNA"/>
</dbReference>
<gene>
    <name evidence="3" type="ORF">A7U60_g1875</name>
</gene>
<comment type="caution">
    <text evidence="3">The sequence shown here is derived from an EMBL/GenBank/DDBJ whole genome shotgun (WGS) entry which is preliminary data.</text>
</comment>
<dbReference type="InterPro" id="IPR046629">
    <property type="entry name" value="DUF6741"/>
</dbReference>
<protein>
    <recommendedName>
        <fullName evidence="2">DUF6741 domain-containing protein</fullName>
    </recommendedName>
</protein>
<feature type="domain" description="DUF6741" evidence="2">
    <location>
        <begin position="151"/>
        <end position="252"/>
    </location>
</feature>
<feature type="compositionally biased region" description="Polar residues" evidence="1">
    <location>
        <begin position="123"/>
        <end position="139"/>
    </location>
</feature>
<dbReference type="AlphaFoldDB" id="A0A9Q5I368"/>
<name>A0A9Q5I368_SANBA</name>
<accession>A0A9Q5I368</accession>
<organism evidence="3 4">
    <name type="scientific">Sanghuangporus baumii</name>
    <name type="common">Phellinus baumii</name>
    <dbReference type="NCBI Taxonomy" id="108892"/>
    <lineage>
        <taxon>Eukaryota</taxon>
        <taxon>Fungi</taxon>
        <taxon>Dikarya</taxon>
        <taxon>Basidiomycota</taxon>
        <taxon>Agaricomycotina</taxon>
        <taxon>Agaricomycetes</taxon>
        <taxon>Hymenochaetales</taxon>
        <taxon>Hymenochaetaceae</taxon>
        <taxon>Sanghuangporus</taxon>
    </lineage>
</organism>
<sequence>MAYAGYATPALTHTYSSRSGYPTPRTPGPGYDDYGRYPYGDPVYDDTPDYAGYGDTRYSSGYSAYAPTRTGSHYGSTYDDLALNRRSSYYGTDLDYAVPYVNTPYAAGAMTPSRSRRSSSVSFQHTSIPGQQLSTSGSNSYGLDYNGRVPRIKFRSNYTHSGMSLSEAVSGVRPLGGDMYKWHELHADRNGEIFLRVAWTGYRTITYRVPVDWYDGRVRLSSLSNAISTPWEQVKIYSIEEVMYGTWQPQLTVKQW</sequence>
<dbReference type="Proteomes" id="UP000757232">
    <property type="component" value="Unassembled WGS sequence"/>
</dbReference>
<evidence type="ECO:0000313" key="4">
    <source>
        <dbReference type="Proteomes" id="UP000757232"/>
    </source>
</evidence>
<evidence type="ECO:0000256" key="1">
    <source>
        <dbReference type="SAM" id="MobiDB-lite"/>
    </source>
</evidence>